<feature type="domain" description="HTH iclR-type" evidence="4">
    <location>
        <begin position="10"/>
        <end position="72"/>
    </location>
</feature>
<dbReference type="PROSITE" id="PS51078">
    <property type="entry name" value="ICLR_ED"/>
    <property type="match status" value="1"/>
</dbReference>
<feature type="domain" description="IclR-ED" evidence="5">
    <location>
        <begin position="73"/>
        <end position="258"/>
    </location>
</feature>
<dbReference type="InterPro" id="IPR029016">
    <property type="entry name" value="GAF-like_dom_sf"/>
</dbReference>
<dbReference type="GO" id="GO:0003677">
    <property type="term" value="F:DNA binding"/>
    <property type="evidence" value="ECO:0007669"/>
    <property type="project" value="UniProtKB-KW"/>
</dbReference>
<dbReference type="AlphaFoldDB" id="A0A2G1QLH0"/>
<evidence type="ECO:0000256" key="2">
    <source>
        <dbReference type="ARBA" id="ARBA00023125"/>
    </source>
</evidence>
<keyword evidence="1" id="KW-0805">Transcription regulation</keyword>
<gene>
    <name evidence="6" type="ORF">CSC94_13845</name>
</gene>
<dbReference type="SUPFAM" id="SSF46785">
    <property type="entry name" value="Winged helix' DNA-binding domain"/>
    <property type="match status" value="1"/>
</dbReference>
<dbReference type="SUPFAM" id="SSF55781">
    <property type="entry name" value="GAF domain-like"/>
    <property type="match status" value="1"/>
</dbReference>
<evidence type="ECO:0000256" key="3">
    <source>
        <dbReference type="ARBA" id="ARBA00023163"/>
    </source>
</evidence>
<accession>A0A2G1QLH0</accession>
<dbReference type="GO" id="GO:0045892">
    <property type="term" value="P:negative regulation of DNA-templated transcription"/>
    <property type="evidence" value="ECO:0007669"/>
    <property type="project" value="TreeGrafter"/>
</dbReference>
<dbReference type="InterPro" id="IPR036390">
    <property type="entry name" value="WH_DNA-bd_sf"/>
</dbReference>
<evidence type="ECO:0000313" key="6">
    <source>
        <dbReference type="EMBL" id="PHP66373.1"/>
    </source>
</evidence>
<organism evidence="6 7">
    <name type="scientific">Zhengella mangrovi</name>
    <dbReference type="NCBI Taxonomy" id="1982044"/>
    <lineage>
        <taxon>Bacteria</taxon>
        <taxon>Pseudomonadati</taxon>
        <taxon>Pseudomonadota</taxon>
        <taxon>Alphaproteobacteria</taxon>
        <taxon>Hyphomicrobiales</taxon>
        <taxon>Notoacmeibacteraceae</taxon>
        <taxon>Zhengella</taxon>
    </lineage>
</organism>
<name>A0A2G1QLH0_9HYPH</name>
<protein>
    <submittedName>
        <fullName evidence="6">IclR family transcriptional regulator</fullName>
    </submittedName>
</protein>
<comment type="caution">
    <text evidence="6">The sequence shown here is derived from an EMBL/GenBank/DDBJ whole genome shotgun (WGS) entry which is preliminary data.</text>
</comment>
<evidence type="ECO:0000313" key="7">
    <source>
        <dbReference type="Proteomes" id="UP000221168"/>
    </source>
</evidence>
<dbReference type="Proteomes" id="UP000221168">
    <property type="component" value="Unassembled WGS sequence"/>
</dbReference>
<dbReference type="InterPro" id="IPR036388">
    <property type="entry name" value="WH-like_DNA-bd_sf"/>
</dbReference>
<proteinExistence type="predicted"/>
<evidence type="ECO:0000259" key="5">
    <source>
        <dbReference type="PROSITE" id="PS51078"/>
    </source>
</evidence>
<dbReference type="PANTHER" id="PTHR30136">
    <property type="entry name" value="HELIX-TURN-HELIX TRANSCRIPTIONAL REGULATOR, ICLR FAMILY"/>
    <property type="match status" value="1"/>
</dbReference>
<keyword evidence="2" id="KW-0238">DNA-binding</keyword>
<dbReference type="RefSeq" id="WP_099306953.1">
    <property type="nucleotide sequence ID" value="NZ_PDVP01000008.1"/>
</dbReference>
<dbReference type="Gene3D" id="1.10.10.10">
    <property type="entry name" value="Winged helix-like DNA-binding domain superfamily/Winged helix DNA-binding domain"/>
    <property type="match status" value="1"/>
</dbReference>
<evidence type="ECO:0000256" key="1">
    <source>
        <dbReference type="ARBA" id="ARBA00023015"/>
    </source>
</evidence>
<evidence type="ECO:0000259" key="4">
    <source>
        <dbReference type="PROSITE" id="PS51077"/>
    </source>
</evidence>
<dbReference type="Pfam" id="PF09339">
    <property type="entry name" value="HTH_IclR"/>
    <property type="match status" value="1"/>
</dbReference>
<sequence>MSDDKAVYSVPPVERAFRVLRYIADGNSCANISRAAKDTGVNRTTLIRLLHTLEQEAMIEKADHAQGYSLGTGLLNLAASALYSRDVVQVAHPELRRLVRELGLSAHLGILDGREITYLLRETPNLHLVSNVRVGSRLPAHATTIGRIILAHRDFAEVEALFATAGMEPATDKTATTLAALREQLAGDRRAGIAWSVSNFEAGIGSAAVAVFDAQGKAIGAINVTGPDHEFAEGAGRRDEIGRALSSAAHRISHQLGHIPSSARIRHSSGGNHD</sequence>
<dbReference type="Pfam" id="PF01614">
    <property type="entry name" value="IclR_C"/>
    <property type="match status" value="1"/>
</dbReference>
<dbReference type="SMART" id="SM00346">
    <property type="entry name" value="HTH_ICLR"/>
    <property type="match status" value="1"/>
</dbReference>
<reference evidence="6 7" key="1">
    <citation type="submission" date="2017-10" db="EMBL/GenBank/DDBJ databases">
        <title>Sedimentibacterium mangrovi gen. nov., sp. nov., a novel member of family Phyllobacteriacea isolated from mangrove sediment.</title>
        <authorList>
            <person name="Liao H."/>
            <person name="Tian Y."/>
        </authorList>
    </citation>
    <scope>NUCLEOTIDE SEQUENCE [LARGE SCALE GENOMIC DNA]</scope>
    <source>
        <strain evidence="6 7">X9-2-2</strain>
    </source>
</reference>
<dbReference type="InterPro" id="IPR005471">
    <property type="entry name" value="Tscrpt_reg_IclR_N"/>
</dbReference>
<dbReference type="GO" id="GO:0003700">
    <property type="term" value="F:DNA-binding transcription factor activity"/>
    <property type="evidence" value="ECO:0007669"/>
    <property type="project" value="TreeGrafter"/>
</dbReference>
<dbReference type="PANTHER" id="PTHR30136:SF24">
    <property type="entry name" value="HTH-TYPE TRANSCRIPTIONAL REPRESSOR ALLR"/>
    <property type="match status" value="1"/>
</dbReference>
<dbReference type="OrthoDB" id="6057486at2"/>
<keyword evidence="7" id="KW-1185">Reference proteome</keyword>
<dbReference type="PROSITE" id="PS51077">
    <property type="entry name" value="HTH_ICLR"/>
    <property type="match status" value="1"/>
</dbReference>
<keyword evidence="3" id="KW-0804">Transcription</keyword>
<dbReference type="InterPro" id="IPR050707">
    <property type="entry name" value="HTH_MetabolicPath_Reg"/>
</dbReference>
<dbReference type="InterPro" id="IPR014757">
    <property type="entry name" value="Tscrpt_reg_IclR_C"/>
</dbReference>
<dbReference type="EMBL" id="PDVP01000008">
    <property type="protein sequence ID" value="PHP66373.1"/>
    <property type="molecule type" value="Genomic_DNA"/>
</dbReference>
<dbReference type="Gene3D" id="3.30.450.40">
    <property type="match status" value="1"/>
</dbReference>